<gene>
    <name evidence="4" type="primary">RvY_03768-1</name>
    <name evidence="4" type="synonym">RvY_03768.1</name>
    <name evidence="4" type="ORF">RvY_03768</name>
</gene>
<evidence type="ECO:0000256" key="1">
    <source>
        <dbReference type="ARBA" id="ARBA00006119"/>
    </source>
</evidence>
<organism evidence="4 5">
    <name type="scientific">Ramazzottius varieornatus</name>
    <name type="common">Water bear</name>
    <name type="synonym">Tardigrade</name>
    <dbReference type="NCBI Taxonomy" id="947166"/>
    <lineage>
        <taxon>Eukaryota</taxon>
        <taxon>Metazoa</taxon>
        <taxon>Ecdysozoa</taxon>
        <taxon>Tardigrada</taxon>
        <taxon>Eutardigrada</taxon>
        <taxon>Parachela</taxon>
        <taxon>Hypsibioidea</taxon>
        <taxon>Ramazzottiidae</taxon>
        <taxon>Ramazzottius</taxon>
    </lineage>
</organism>
<evidence type="ECO:0000256" key="3">
    <source>
        <dbReference type="ARBA" id="ARBA00045493"/>
    </source>
</evidence>
<evidence type="ECO:0000313" key="4">
    <source>
        <dbReference type="EMBL" id="GAU91532.1"/>
    </source>
</evidence>
<keyword evidence="2" id="KW-0346">Stress response</keyword>
<protein>
    <submittedName>
        <fullName evidence="4">SAHS13</fullName>
    </submittedName>
</protein>
<sequence>MGRYGEEKLQPWLGVWESTDRSENFRDFIKSLGVSAEKHGKLSRTFLTYRREGDDYYAETFVPGITFTQSLPFHFGQEGSGKRFGTSMKYTFREKGPEMHCEVELPELNQKFNEWCKVEDGELVKVFEGDCVTAKRWYTRTSGLPSS</sequence>
<dbReference type="Proteomes" id="UP000186922">
    <property type="component" value="Unassembled WGS sequence"/>
</dbReference>
<dbReference type="SUPFAM" id="SSF50814">
    <property type="entry name" value="Lipocalins"/>
    <property type="match status" value="1"/>
</dbReference>
<evidence type="ECO:0000256" key="2">
    <source>
        <dbReference type="ARBA" id="ARBA00023016"/>
    </source>
</evidence>
<comment type="similarity">
    <text evidence="1">Belongs to the Secretory-abundant heat soluble protein (SAHS) family.</text>
</comment>
<comment type="function">
    <text evidence="3">Secreted heat soluble protein acting as a molecular shield in water-deficient condition. Tardigrade-specific intrinsically disordered proteins (TDPs) are essential for desiccation tolerance by forming non-crystalline amorphous solids upon desiccation, and this vitrified state mirrors their protective capabilities.</text>
</comment>
<evidence type="ECO:0000313" key="5">
    <source>
        <dbReference type="Proteomes" id="UP000186922"/>
    </source>
</evidence>
<dbReference type="Gene3D" id="2.40.128.20">
    <property type="match status" value="1"/>
</dbReference>
<proteinExistence type="inferred from homology"/>
<dbReference type="AlphaFoldDB" id="A0A1D1UUV8"/>
<comment type="caution">
    <text evidence="4">The sequence shown here is derived from an EMBL/GenBank/DDBJ whole genome shotgun (WGS) entry which is preliminary data.</text>
</comment>
<accession>A0A1D1UUV8</accession>
<keyword evidence="5" id="KW-1185">Reference proteome</keyword>
<dbReference type="EMBL" id="BDGG01000002">
    <property type="protein sequence ID" value="GAU91532.1"/>
    <property type="molecule type" value="Genomic_DNA"/>
</dbReference>
<name>A0A1D1UUV8_RAMVA</name>
<dbReference type="CDD" id="cd00742">
    <property type="entry name" value="FABP"/>
    <property type="match status" value="1"/>
</dbReference>
<dbReference type="InterPro" id="IPR012674">
    <property type="entry name" value="Calycin"/>
</dbReference>
<reference evidence="4 5" key="1">
    <citation type="journal article" date="2016" name="Nat. Commun.">
        <title>Extremotolerant tardigrade genome and improved radiotolerance of human cultured cells by tardigrade-unique protein.</title>
        <authorList>
            <person name="Hashimoto T."/>
            <person name="Horikawa D.D."/>
            <person name="Saito Y."/>
            <person name="Kuwahara H."/>
            <person name="Kozuka-Hata H."/>
            <person name="Shin-I T."/>
            <person name="Minakuchi Y."/>
            <person name="Ohishi K."/>
            <person name="Motoyama A."/>
            <person name="Aizu T."/>
            <person name="Enomoto A."/>
            <person name="Kondo K."/>
            <person name="Tanaka S."/>
            <person name="Hara Y."/>
            <person name="Koshikawa S."/>
            <person name="Sagara H."/>
            <person name="Miura T."/>
            <person name="Yokobori S."/>
            <person name="Miyagawa K."/>
            <person name="Suzuki Y."/>
            <person name="Kubo T."/>
            <person name="Oyama M."/>
            <person name="Kohara Y."/>
            <person name="Fujiyama A."/>
            <person name="Arakawa K."/>
            <person name="Katayama T."/>
            <person name="Toyoda A."/>
            <person name="Kunieda T."/>
        </authorList>
    </citation>
    <scope>NUCLEOTIDE SEQUENCE [LARGE SCALE GENOMIC DNA]</scope>
    <source>
        <strain evidence="4 5">YOKOZUNA-1</strain>
    </source>
</reference>